<reference evidence="3" key="1">
    <citation type="submission" date="2023-06" db="EMBL/GenBank/DDBJ databases">
        <title>Reference genome for the Northern bat (Eptesicus nilssonii), a most northern bat species.</title>
        <authorList>
            <person name="Laine V.N."/>
            <person name="Pulliainen A.T."/>
            <person name="Lilley T.M."/>
        </authorList>
    </citation>
    <scope>NUCLEOTIDE SEQUENCE</scope>
    <source>
        <strain evidence="3">BLF_Eptnil</strain>
        <tissue evidence="3">Kidney</tissue>
    </source>
</reference>
<dbReference type="Proteomes" id="UP001177744">
    <property type="component" value="Unassembled WGS sequence"/>
</dbReference>
<dbReference type="PANTHER" id="PTHR11915">
    <property type="entry name" value="SPECTRIN/FILAMIN RELATED CYTOSKELETAL PROTEIN"/>
    <property type="match status" value="1"/>
</dbReference>
<dbReference type="AlphaFoldDB" id="A0AA40HXR8"/>
<evidence type="ECO:0000256" key="2">
    <source>
        <dbReference type="ARBA" id="ARBA00023203"/>
    </source>
</evidence>
<evidence type="ECO:0000313" key="3">
    <source>
        <dbReference type="EMBL" id="KAK1339292.1"/>
    </source>
</evidence>
<dbReference type="CDD" id="cd00176">
    <property type="entry name" value="SPEC"/>
    <property type="match status" value="2"/>
</dbReference>
<dbReference type="SMART" id="SM00150">
    <property type="entry name" value="SPEC"/>
    <property type="match status" value="4"/>
</dbReference>
<keyword evidence="1" id="KW-0677">Repeat</keyword>
<protein>
    <submittedName>
        <fullName evidence="3">Uncharacterized protein</fullName>
    </submittedName>
</protein>
<dbReference type="Pfam" id="PF00435">
    <property type="entry name" value="Spectrin"/>
    <property type="match status" value="4"/>
</dbReference>
<proteinExistence type="predicted"/>
<dbReference type="FunFam" id="1.20.58.60:FF:000049">
    <property type="entry name" value="Spectrin beta chain"/>
    <property type="match status" value="1"/>
</dbReference>
<dbReference type="EMBL" id="JAULJE010000009">
    <property type="protein sequence ID" value="KAK1339292.1"/>
    <property type="molecule type" value="Genomic_DNA"/>
</dbReference>
<evidence type="ECO:0000256" key="1">
    <source>
        <dbReference type="ARBA" id="ARBA00022737"/>
    </source>
</evidence>
<keyword evidence="4" id="KW-1185">Reference proteome</keyword>
<name>A0AA40HXR8_CNENI</name>
<dbReference type="InterPro" id="IPR002017">
    <property type="entry name" value="Spectrin_repeat"/>
</dbReference>
<dbReference type="SUPFAM" id="SSF46966">
    <property type="entry name" value="Spectrin repeat"/>
    <property type="match status" value="4"/>
</dbReference>
<dbReference type="GO" id="GO:0003779">
    <property type="term" value="F:actin binding"/>
    <property type="evidence" value="ECO:0007669"/>
    <property type="project" value="UniProtKB-KW"/>
</dbReference>
<organism evidence="3 4">
    <name type="scientific">Cnephaeus nilssonii</name>
    <name type="common">Northern bat</name>
    <name type="synonym">Eptesicus nilssonii</name>
    <dbReference type="NCBI Taxonomy" id="3371016"/>
    <lineage>
        <taxon>Eukaryota</taxon>
        <taxon>Metazoa</taxon>
        <taxon>Chordata</taxon>
        <taxon>Craniata</taxon>
        <taxon>Vertebrata</taxon>
        <taxon>Euteleostomi</taxon>
        <taxon>Mammalia</taxon>
        <taxon>Eutheria</taxon>
        <taxon>Laurasiatheria</taxon>
        <taxon>Chiroptera</taxon>
        <taxon>Yangochiroptera</taxon>
        <taxon>Vespertilionidae</taxon>
        <taxon>Cnephaeus</taxon>
    </lineage>
</organism>
<gene>
    <name evidence="3" type="ORF">QTO34_019973</name>
</gene>
<accession>A0AA40HXR8</accession>
<keyword evidence="2" id="KW-0009">Actin-binding</keyword>
<sequence length="504" mass="56861">MTQIDGVNLAANSLVESGHPRSGEVKQYQDHLNTRWQAFQTMVSDRREAVGSALRVHNYCVDCEETSKWIQDKTKVVESTKDLGRDLTGVIAIQRKLSGLERDVAAIQARVGALERESQRLMGSHPELKEDIGRRQAYVEELWQGLQRALQGQEASLGEASQLQAFLQDLDNFQGWLAMAQKAVASEDTPESLPEAEQLLQQHAAIKDEIEGHQDSYERVKASGEKVLHGQTDPEYLLLGQRLEGLGTAGTTCEFQKDAKQAEAILSNQEYTLAHLETPDSLEAAEAGIRKFEDFLVSMENNQDKVLSPVDSGNKLVAEGNLYSDKIKEKVQSIEDRHRKNNEKAQEASLLLKDNLELQNFLQNCQELTLWINDKLLTSQDVSYDEARNLHNKWLKHQAFMAELASHQGWLDSIDAEGKQLMEEKPQFAALVSQRLEALHRLWDELQATTKEKAQQLSAARSSDLRSKTHADLNKWISAMEDQLRSDDPGKDLTSVNRIAWRTK</sequence>
<dbReference type="Gene3D" id="1.20.58.60">
    <property type="match status" value="5"/>
</dbReference>
<dbReference type="FunFam" id="1.20.58.60:FF:000033">
    <property type="entry name" value="Spectrin beta chain"/>
    <property type="match status" value="1"/>
</dbReference>
<dbReference type="InterPro" id="IPR018159">
    <property type="entry name" value="Spectrin/alpha-actinin"/>
</dbReference>
<evidence type="ECO:0000313" key="4">
    <source>
        <dbReference type="Proteomes" id="UP001177744"/>
    </source>
</evidence>
<comment type="caution">
    <text evidence="3">The sequence shown here is derived from an EMBL/GenBank/DDBJ whole genome shotgun (WGS) entry which is preliminary data.</text>
</comment>